<gene>
    <name evidence="2" type="ORF">GIB67_014618</name>
</gene>
<dbReference type="PANTHER" id="PTHR36791">
    <property type="entry name" value="OS03G0363400 PROTEIN"/>
    <property type="match status" value="1"/>
</dbReference>
<dbReference type="EMBL" id="JACGCM010000544">
    <property type="protein sequence ID" value="KAF6171038.1"/>
    <property type="molecule type" value="Genomic_DNA"/>
</dbReference>
<sequence>MSHTIALSNTITSLLATPTTCSPHHKNQSKKSNLNPQKSLGFGKTNKNQKQQQLSWQCVTGCGACCKLNKGPLFATPEEIFENPSDIELYKSMVGEDGWGSSLSQLFGDMNVLVNNRPHFCRVELDVFKTLYGIDEKKFNKEACSFCVDTIKAIYGARSPELENFNRAIRKPSSS</sequence>
<organism evidence="2 3">
    <name type="scientific">Kingdonia uniflora</name>
    <dbReference type="NCBI Taxonomy" id="39325"/>
    <lineage>
        <taxon>Eukaryota</taxon>
        <taxon>Viridiplantae</taxon>
        <taxon>Streptophyta</taxon>
        <taxon>Embryophyta</taxon>
        <taxon>Tracheophyta</taxon>
        <taxon>Spermatophyta</taxon>
        <taxon>Magnoliopsida</taxon>
        <taxon>Ranunculales</taxon>
        <taxon>Circaeasteraceae</taxon>
        <taxon>Kingdonia</taxon>
    </lineage>
</organism>
<evidence type="ECO:0000313" key="3">
    <source>
        <dbReference type="Proteomes" id="UP000541444"/>
    </source>
</evidence>
<dbReference type="OrthoDB" id="1876721at2759"/>
<comment type="caution">
    <text evidence="2">The sequence shown here is derived from an EMBL/GenBank/DDBJ whole genome shotgun (WGS) entry which is preliminary data.</text>
</comment>
<keyword evidence="3" id="KW-1185">Reference proteome</keyword>
<accession>A0A7J7NVV1</accession>
<dbReference type="PANTHER" id="PTHR36791:SF2">
    <property type="entry name" value="OS03G0363400 PROTEIN"/>
    <property type="match status" value="1"/>
</dbReference>
<protein>
    <submittedName>
        <fullName evidence="2">Uncharacterized protein</fullName>
    </submittedName>
</protein>
<evidence type="ECO:0000256" key="1">
    <source>
        <dbReference type="SAM" id="MobiDB-lite"/>
    </source>
</evidence>
<proteinExistence type="predicted"/>
<reference evidence="2 3" key="1">
    <citation type="journal article" date="2020" name="IScience">
        <title>Genome Sequencing of the Endangered Kingdonia uniflora (Circaeasteraceae, Ranunculales) Reveals Potential Mechanisms of Evolutionary Specialization.</title>
        <authorList>
            <person name="Sun Y."/>
            <person name="Deng T."/>
            <person name="Zhang A."/>
            <person name="Moore M.J."/>
            <person name="Landis J.B."/>
            <person name="Lin N."/>
            <person name="Zhang H."/>
            <person name="Zhang X."/>
            <person name="Huang J."/>
            <person name="Zhang X."/>
            <person name="Sun H."/>
            <person name="Wang H."/>
        </authorList>
    </citation>
    <scope>NUCLEOTIDE SEQUENCE [LARGE SCALE GENOMIC DNA]</scope>
    <source>
        <strain evidence="2">TB1705</strain>
        <tissue evidence="2">Leaf</tissue>
    </source>
</reference>
<dbReference type="AlphaFoldDB" id="A0A7J7NVV1"/>
<dbReference type="Proteomes" id="UP000541444">
    <property type="component" value="Unassembled WGS sequence"/>
</dbReference>
<feature type="region of interest" description="Disordered" evidence="1">
    <location>
        <begin position="18"/>
        <end position="46"/>
    </location>
</feature>
<evidence type="ECO:0000313" key="2">
    <source>
        <dbReference type="EMBL" id="KAF6171038.1"/>
    </source>
</evidence>
<name>A0A7J7NVV1_9MAGN</name>